<evidence type="ECO:0000256" key="7">
    <source>
        <dbReference type="ARBA" id="ARBA00023235"/>
    </source>
</evidence>
<gene>
    <name evidence="9" type="primary">dapF</name>
    <name evidence="11" type="ORF">BHF71_02605</name>
</gene>
<comment type="similarity">
    <text evidence="2 9">Belongs to the diaminopimelate epimerase family.</text>
</comment>
<feature type="binding site" evidence="9">
    <location>
        <begin position="223"/>
        <end position="224"/>
    </location>
    <ligand>
        <name>substrate</name>
    </ligand>
</feature>
<evidence type="ECO:0000256" key="9">
    <source>
        <dbReference type="HAMAP-Rule" id="MF_00197"/>
    </source>
</evidence>
<dbReference type="GO" id="GO:0005829">
    <property type="term" value="C:cytosol"/>
    <property type="evidence" value="ECO:0007669"/>
    <property type="project" value="TreeGrafter"/>
</dbReference>
<evidence type="ECO:0000256" key="5">
    <source>
        <dbReference type="ARBA" id="ARBA00022605"/>
    </source>
</evidence>
<dbReference type="SUPFAM" id="SSF54506">
    <property type="entry name" value="Diaminopimelate epimerase-like"/>
    <property type="match status" value="2"/>
</dbReference>
<accession>A0A1D2YTR1</accession>
<feature type="binding site" evidence="9">
    <location>
        <position position="195"/>
    </location>
    <ligand>
        <name>substrate</name>
    </ligand>
</feature>
<feature type="binding site" evidence="9">
    <location>
        <begin position="213"/>
        <end position="214"/>
    </location>
    <ligand>
        <name>substrate</name>
    </ligand>
</feature>
<dbReference type="PANTHER" id="PTHR31689:SF0">
    <property type="entry name" value="DIAMINOPIMELATE EPIMERASE"/>
    <property type="match status" value="1"/>
</dbReference>
<keyword evidence="7 9" id="KW-0413">Isomerase</keyword>
<dbReference type="PANTHER" id="PTHR31689">
    <property type="entry name" value="DIAMINOPIMELATE EPIMERASE, CHLOROPLASTIC"/>
    <property type="match status" value="1"/>
</dbReference>
<feature type="site" description="Could be important to modulate the pK values of the two catalytic cysteine residues" evidence="9">
    <location>
        <position position="164"/>
    </location>
</feature>
<dbReference type="NCBIfam" id="TIGR00652">
    <property type="entry name" value="DapF"/>
    <property type="match status" value="1"/>
</dbReference>
<dbReference type="GO" id="GO:0008837">
    <property type="term" value="F:diaminopimelate epimerase activity"/>
    <property type="evidence" value="ECO:0007669"/>
    <property type="project" value="UniProtKB-UniRule"/>
</dbReference>
<feature type="binding site" evidence="9">
    <location>
        <begin position="72"/>
        <end position="73"/>
    </location>
    <ligand>
        <name>substrate</name>
    </ligand>
</feature>
<dbReference type="FunFam" id="3.10.310.10:FF:000001">
    <property type="entry name" value="Diaminopimelate epimerase"/>
    <property type="match status" value="1"/>
</dbReference>
<reference evidence="11 12" key="1">
    <citation type="submission" date="2016-09" db="EMBL/GenBank/DDBJ databases">
        <title>Draft genome sequence for the type strain of Vulcanibacillus modesticaldus BR, a strictly anaerobic, moderately thermophilic, and nitrate-reducing bacterium from deep sea-hydrothermal vents of the Mid-Atlantic Ridge.</title>
        <authorList>
            <person name="Abin C.A."/>
            <person name="Hollibaugh J.T."/>
        </authorList>
    </citation>
    <scope>NUCLEOTIDE SEQUENCE [LARGE SCALE GENOMIC DNA]</scope>
    <source>
        <strain evidence="11 12">BR</strain>
    </source>
</reference>
<feature type="active site" evidence="10">
    <location>
        <position position="71"/>
    </location>
</feature>
<comment type="function">
    <text evidence="9">Catalyzes the stereoinversion of LL-2,6-diaminopimelate (L,L-DAP) to meso-diaminopimelate (meso-DAP), a precursor of L-lysine and an essential component of the bacterial peptidoglycan.</text>
</comment>
<feature type="active site" description="Proton acceptor" evidence="9">
    <location>
        <position position="222"/>
    </location>
</feature>
<comment type="caution">
    <text evidence="11">The sequence shown here is derived from an EMBL/GenBank/DDBJ whole genome shotgun (WGS) entry which is preliminary data.</text>
</comment>
<feature type="binding site" evidence="9">
    <location>
        <position position="62"/>
    </location>
    <ligand>
        <name>substrate</name>
    </ligand>
</feature>
<feature type="binding site" evidence="9">
    <location>
        <position position="162"/>
    </location>
    <ligand>
        <name>substrate</name>
    </ligand>
</feature>
<dbReference type="STRING" id="337097.BHF71_02605"/>
<name>A0A1D2YTR1_9BACI</name>
<dbReference type="InterPro" id="IPR001653">
    <property type="entry name" value="DAP_epimerase_DapF"/>
</dbReference>
<dbReference type="FunFam" id="3.10.310.10:FF:000004">
    <property type="entry name" value="Diaminopimelate epimerase"/>
    <property type="match status" value="1"/>
</dbReference>
<comment type="subcellular location">
    <subcellularLocation>
        <location evidence="9">Cytoplasm</location>
    </subcellularLocation>
</comment>
<keyword evidence="12" id="KW-1185">Reference proteome</keyword>
<dbReference type="Gene3D" id="3.10.310.10">
    <property type="entry name" value="Diaminopimelate Epimerase, Chain A, domain 1"/>
    <property type="match status" value="2"/>
</dbReference>
<organism evidence="11 12">
    <name type="scientific">Vulcanibacillus modesticaldus</name>
    <dbReference type="NCBI Taxonomy" id="337097"/>
    <lineage>
        <taxon>Bacteria</taxon>
        <taxon>Bacillati</taxon>
        <taxon>Bacillota</taxon>
        <taxon>Bacilli</taxon>
        <taxon>Bacillales</taxon>
        <taxon>Bacillaceae</taxon>
        <taxon>Vulcanibacillus</taxon>
    </lineage>
</organism>
<evidence type="ECO:0000256" key="6">
    <source>
        <dbReference type="ARBA" id="ARBA00023154"/>
    </source>
</evidence>
<keyword evidence="5 9" id="KW-0028">Amino-acid biosynthesis</keyword>
<dbReference type="OrthoDB" id="9805408at2"/>
<dbReference type="GO" id="GO:0009089">
    <property type="term" value="P:lysine biosynthetic process via diaminopimelate"/>
    <property type="evidence" value="ECO:0007669"/>
    <property type="project" value="UniProtKB-UniRule"/>
</dbReference>
<comment type="caution">
    <text evidence="9">Lacks conserved residue(s) required for the propagation of feature annotation.</text>
</comment>
<comment type="catalytic activity">
    <reaction evidence="8 9">
        <text>(2S,6S)-2,6-diaminopimelate = meso-2,6-diaminopimelate</text>
        <dbReference type="Rhea" id="RHEA:15393"/>
        <dbReference type="ChEBI" id="CHEBI:57609"/>
        <dbReference type="ChEBI" id="CHEBI:57791"/>
        <dbReference type="EC" id="5.1.1.7"/>
    </reaction>
</comment>
<comment type="pathway">
    <text evidence="1 9">Amino-acid biosynthesis; L-lysine biosynthesis via DAP pathway; DL-2,6-diaminopimelate from LL-2,6-diaminopimelate: step 1/1.</text>
</comment>
<dbReference type="EMBL" id="MIJF01000035">
    <property type="protein sequence ID" value="OEF99092.1"/>
    <property type="molecule type" value="Genomic_DNA"/>
</dbReference>
<protein>
    <recommendedName>
        <fullName evidence="3 9">Diaminopimelate epimerase</fullName>
        <shortName evidence="9">DAP epimerase</shortName>
        <ecNumber evidence="3 9">5.1.1.7</ecNumber>
    </recommendedName>
    <alternativeName>
        <fullName evidence="9">PLP-independent amino acid racemase</fullName>
    </alternativeName>
</protein>
<evidence type="ECO:0000256" key="4">
    <source>
        <dbReference type="ARBA" id="ARBA00022490"/>
    </source>
</evidence>
<evidence type="ECO:0000256" key="3">
    <source>
        <dbReference type="ARBA" id="ARBA00013080"/>
    </source>
</evidence>
<sequence>MEFTKMHGLGNDFVVVPHLKDVPKKVNQLAIDICDRHFGVGADGLVFILPSDSADVRMRIFNADGSEAEQCGNAIRCVAKYVYDHDIVKKEQLRIETLAGIQFVKLHIESNEDIVSKVEVDMGEPILSGELIPTTFEDDLIVDKTLEIDGVKFKFTGVSMGNPHAVIFVDDAINFDVEKWGPKIETHPLFPKKTNVEFVTVKSDTELDMRVWERGVGQTLACGTGACATGVASVLTGNTSRDVTVHLKGGDLRIVWNEKDNKVYMTGEAKEVFTGKWLGV</sequence>
<evidence type="ECO:0000256" key="10">
    <source>
        <dbReference type="PROSITE-ProRule" id="PRU10125"/>
    </source>
</evidence>
<evidence type="ECO:0000256" key="8">
    <source>
        <dbReference type="ARBA" id="ARBA00051712"/>
    </source>
</evidence>
<proteinExistence type="inferred from homology"/>
<dbReference type="InterPro" id="IPR018510">
    <property type="entry name" value="DAP_epimerase_AS"/>
</dbReference>
<evidence type="ECO:0000313" key="11">
    <source>
        <dbReference type="EMBL" id="OEF99092.1"/>
    </source>
</evidence>
<dbReference type="PROSITE" id="PS01326">
    <property type="entry name" value="DAP_EPIMERASE"/>
    <property type="match status" value="1"/>
</dbReference>
<dbReference type="RefSeq" id="WP_069657069.1">
    <property type="nucleotide sequence ID" value="NZ_MIJF01000035.1"/>
</dbReference>
<feature type="binding site" evidence="9">
    <location>
        <position position="11"/>
    </location>
    <ligand>
        <name>substrate</name>
    </ligand>
</feature>
<evidence type="ECO:0000256" key="2">
    <source>
        <dbReference type="ARBA" id="ARBA00010219"/>
    </source>
</evidence>
<dbReference type="AlphaFoldDB" id="A0A1D2YTR1"/>
<feature type="site" description="Could be important to modulate the pK values of the two catalytic cysteine residues" evidence="9">
    <location>
        <position position="213"/>
    </location>
</feature>
<keyword evidence="4 9" id="KW-0963">Cytoplasm</keyword>
<dbReference type="Pfam" id="PF01678">
    <property type="entry name" value="DAP_epimerase"/>
    <property type="match status" value="2"/>
</dbReference>
<evidence type="ECO:0000313" key="12">
    <source>
        <dbReference type="Proteomes" id="UP000243739"/>
    </source>
</evidence>
<keyword evidence="6 9" id="KW-0457">Lysine biosynthesis</keyword>
<evidence type="ECO:0000256" key="1">
    <source>
        <dbReference type="ARBA" id="ARBA00005196"/>
    </source>
</evidence>
<dbReference type="HAMAP" id="MF_00197">
    <property type="entry name" value="DAP_epimerase"/>
    <property type="match status" value="1"/>
</dbReference>
<comment type="subunit">
    <text evidence="9">Homodimer.</text>
</comment>
<feature type="active site" description="Proton donor" evidence="9">
    <location>
        <position position="71"/>
    </location>
</feature>
<dbReference type="UniPathway" id="UPA00034">
    <property type="reaction ID" value="UER00025"/>
</dbReference>
<dbReference type="Proteomes" id="UP000243739">
    <property type="component" value="Unassembled WGS sequence"/>
</dbReference>
<dbReference type="EC" id="5.1.1.7" evidence="3 9"/>